<sequence>MPRHRRSQTSRKETKRQCLILKAQRMRDSFLGPLTIIRLIGKNAVQVQLRKEFSRKQPVIPVSLVKPYNQTGEDTFPSRSKNPTPQEIVGGEDSLGPVKKIIEARKIRLNVKDHRQSLIIFKNQTAEKGKCLAEDSIPHGDFHLRIFRASRRAEYVHGVQGT</sequence>
<accession>A0A9Q3C4G2</accession>
<feature type="compositionally biased region" description="Polar residues" evidence="1">
    <location>
        <begin position="70"/>
        <end position="85"/>
    </location>
</feature>
<reference evidence="2" key="1">
    <citation type="submission" date="2021-03" db="EMBL/GenBank/DDBJ databases">
        <title>Draft genome sequence of rust myrtle Austropuccinia psidii MF-1, a brazilian biotype.</title>
        <authorList>
            <person name="Quecine M.C."/>
            <person name="Pachon D.M.R."/>
            <person name="Bonatelli M.L."/>
            <person name="Correr F.H."/>
            <person name="Franceschini L.M."/>
            <person name="Leite T.F."/>
            <person name="Margarido G.R.A."/>
            <person name="Almeida C.A."/>
            <person name="Ferrarezi J.A."/>
            <person name="Labate C.A."/>
        </authorList>
    </citation>
    <scope>NUCLEOTIDE SEQUENCE</scope>
    <source>
        <strain evidence="2">MF-1</strain>
    </source>
</reference>
<keyword evidence="3" id="KW-1185">Reference proteome</keyword>
<dbReference type="OrthoDB" id="3929326at2759"/>
<evidence type="ECO:0000313" key="3">
    <source>
        <dbReference type="Proteomes" id="UP000765509"/>
    </source>
</evidence>
<gene>
    <name evidence="2" type="ORF">O181_018004</name>
</gene>
<organism evidence="2 3">
    <name type="scientific">Austropuccinia psidii MF-1</name>
    <dbReference type="NCBI Taxonomy" id="1389203"/>
    <lineage>
        <taxon>Eukaryota</taxon>
        <taxon>Fungi</taxon>
        <taxon>Dikarya</taxon>
        <taxon>Basidiomycota</taxon>
        <taxon>Pucciniomycotina</taxon>
        <taxon>Pucciniomycetes</taxon>
        <taxon>Pucciniales</taxon>
        <taxon>Sphaerophragmiaceae</taxon>
        <taxon>Austropuccinia</taxon>
    </lineage>
</organism>
<proteinExistence type="predicted"/>
<dbReference type="AlphaFoldDB" id="A0A9Q3C4G2"/>
<feature type="region of interest" description="Disordered" evidence="1">
    <location>
        <begin position="70"/>
        <end position="92"/>
    </location>
</feature>
<name>A0A9Q3C4G2_9BASI</name>
<evidence type="ECO:0000313" key="2">
    <source>
        <dbReference type="EMBL" id="MBW0478289.1"/>
    </source>
</evidence>
<dbReference type="EMBL" id="AVOT02005127">
    <property type="protein sequence ID" value="MBW0478289.1"/>
    <property type="molecule type" value="Genomic_DNA"/>
</dbReference>
<comment type="caution">
    <text evidence="2">The sequence shown here is derived from an EMBL/GenBank/DDBJ whole genome shotgun (WGS) entry which is preliminary data.</text>
</comment>
<dbReference type="Proteomes" id="UP000765509">
    <property type="component" value="Unassembled WGS sequence"/>
</dbReference>
<protein>
    <submittedName>
        <fullName evidence="2">Uncharacterized protein</fullName>
    </submittedName>
</protein>
<evidence type="ECO:0000256" key="1">
    <source>
        <dbReference type="SAM" id="MobiDB-lite"/>
    </source>
</evidence>